<gene>
    <name evidence="2" type="ORF">NWFMUON74_68870</name>
</gene>
<evidence type="ECO:0000313" key="2">
    <source>
        <dbReference type="EMBL" id="BCK59115.1"/>
    </source>
</evidence>
<evidence type="ECO:0000256" key="1">
    <source>
        <dbReference type="SAM" id="MobiDB-lite"/>
    </source>
</evidence>
<organism evidence="2 3">
    <name type="scientific">Nocardia wallacei</name>
    <dbReference type="NCBI Taxonomy" id="480035"/>
    <lineage>
        <taxon>Bacteria</taxon>
        <taxon>Bacillati</taxon>
        <taxon>Actinomycetota</taxon>
        <taxon>Actinomycetes</taxon>
        <taxon>Mycobacteriales</taxon>
        <taxon>Nocardiaceae</taxon>
        <taxon>Nocardia</taxon>
    </lineage>
</organism>
<sequence>MAGCQGRNVNHAFAGQPDSCPTGSEYGQCGDECEQLAQNRAYRVHDVFTTINHQQDGGSSSGAIRPIECIDDGVPGGSPREVRRHDRAGDLIHDGLSVGLSRQPRETRPVHSHAPSALISKDDLLGKACLADTAATDERDQPPRAQQQCRYQFQFVLATYEIFCFQRTGNLPRAQW</sequence>
<feature type="region of interest" description="Disordered" evidence="1">
    <location>
        <begin position="1"/>
        <end position="21"/>
    </location>
</feature>
<proteinExistence type="predicted"/>
<keyword evidence="3" id="KW-1185">Reference proteome</keyword>
<dbReference type="Proteomes" id="UP000516173">
    <property type="component" value="Chromosome"/>
</dbReference>
<dbReference type="AlphaFoldDB" id="A0A7G1KV16"/>
<accession>A0A7G1KV16</accession>
<reference evidence="2 3" key="1">
    <citation type="submission" date="2020-08" db="EMBL/GenBank/DDBJ databases">
        <title>Genome Sequencing of Nocardia wallacei strain FMUON74 and assembly.</title>
        <authorList>
            <person name="Toyokawa M."/>
            <person name="Uesaka K."/>
        </authorList>
    </citation>
    <scope>NUCLEOTIDE SEQUENCE [LARGE SCALE GENOMIC DNA]</scope>
    <source>
        <strain evidence="2 3">FMUON74</strain>
    </source>
</reference>
<protein>
    <submittedName>
        <fullName evidence="2">Uncharacterized protein</fullName>
    </submittedName>
</protein>
<dbReference type="EMBL" id="AP023396">
    <property type="protein sequence ID" value="BCK59115.1"/>
    <property type="molecule type" value="Genomic_DNA"/>
</dbReference>
<dbReference type="KEGG" id="nwl:NWFMUON74_68870"/>
<name>A0A7G1KV16_9NOCA</name>
<evidence type="ECO:0000313" key="3">
    <source>
        <dbReference type="Proteomes" id="UP000516173"/>
    </source>
</evidence>